<dbReference type="PRINTS" id="PR00943">
    <property type="entry name" value="CUATPASE"/>
</dbReference>
<dbReference type="FunFam" id="3.40.50.1000:FF:000144">
    <property type="entry name" value="copper-transporting ATPase 1 isoform X2"/>
    <property type="match status" value="1"/>
</dbReference>
<dbReference type="GO" id="GO:0016887">
    <property type="term" value="F:ATP hydrolysis activity"/>
    <property type="evidence" value="ECO:0007669"/>
    <property type="project" value="InterPro"/>
</dbReference>
<sequence length="899" mass="98145">MEKPTTQDTFPILGMSCAACAARVDKTLNKQPGVCQASVNYAAATALVEYDPSQTSPEALQRAVQEAGYDLVITHDEHTADEVEEAHRKKYQSLKQRTTWAILLAIPIAVIGMGFMDRPWAGWSTWLLSTPVVFWLGRSFFAHTWKQLRHGSANMDTLVASSTGVAYLFSVFNLFFPDFWLSRGITPHVYFESSSVIIAFILLGRLLEERAKGHTSQAIKKLMGLQPKTVTIVVPNEEPNLNEELGCAQREDSSLEPDSSFFILHSSFKEVPIEQIQVNDIIVVKPGERIAVDGVVTEGSSYVDESMLSGEPVPVSKRRDDKVYAGTINQKGSFRFRAEKVGTDTLLAKVIHLVQDAQGSKAPVQKLVDRVAAVFVPTIMGIALLSFILWMALDPTEGFTHGLLALVTVLIIACPCALGLATPTAIMVGIGKGAERGILIKDAESLETAKKVNAVVLDKTGTVTEGHPTVQHILWLSEEARQFSPILPALEKMSEHPLAEAILGSEELRMKTIPQCKQSKDVLSEANDEWRVNGFESVTGQGVKGSYKGVTYYAGNQRLMQGKRISPALQEAASAWEAEAQTVIWFANETEVLAVIAIADRIKPSSIHAIRTLQAEGIEVHLLTGDNEATARAIARQAGITHYRAGVLPQDKAAFVKELQAQGKVIAMVGDGINDSAALAQADLSIAMGSGSDIAMDVAKMTIISSDLTKIPEALQLSRLTVRTIRQNLFWAFIYNIIGVPIAAGVLYPVNGFLLNPMIGGAAMAFSSVSVVTNSLRLRRKKLSDKEETDLSVKEANVDVERAKVAVKPAKEAVEQTHMDVEPHKEEKTMEKQFKVSGMMCQHCRMHVEKALNKLEGVSAIVTLDPPVATVKFSGKTYTLDELQRQVTEEAGEYTLSDN</sequence>
<feature type="transmembrane region" description="Helical" evidence="20">
    <location>
        <begin position="371"/>
        <end position="393"/>
    </location>
</feature>
<dbReference type="InterPro" id="IPR006121">
    <property type="entry name" value="HMA_dom"/>
</dbReference>
<feature type="transmembrane region" description="Helical" evidence="20">
    <location>
        <begin position="153"/>
        <end position="176"/>
    </location>
</feature>
<evidence type="ECO:0000256" key="17">
    <source>
        <dbReference type="ARBA" id="ARBA00023136"/>
    </source>
</evidence>
<dbReference type="NCBIfam" id="TIGR00003">
    <property type="entry name" value="copper ion binding protein"/>
    <property type="match status" value="2"/>
</dbReference>
<dbReference type="CDD" id="cd00371">
    <property type="entry name" value="HMA"/>
    <property type="match status" value="2"/>
</dbReference>
<dbReference type="PROSITE" id="PS01047">
    <property type="entry name" value="HMA_1"/>
    <property type="match status" value="2"/>
</dbReference>
<feature type="transmembrane region" description="Helical" evidence="20">
    <location>
        <begin position="98"/>
        <end position="116"/>
    </location>
</feature>
<evidence type="ECO:0000256" key="12">
    <source>
        <dbReference type="ARBA" id="ARBA00022842"/>
    </source>
</evidence>
<dbReference type="GO" id="GO:0043682">
    <property type="term" value="F:P-type divalent copper transporter activity"/>
    <property type="evidence" value="ECO:0007669"/>
    <property type="project" value="UniProtKB-EC"/>
</dbReference>
<comment type="catalytic activity">
    <reaction evidence="18">
        <text>Cu(2+)(in) + ATP + H2O = Cu(2+)(out) + ADP + phosphate + H(+)</text>
        <dbReference type="Rhea" id="RHEA:10376"/>
        <dbReference type="ChEBI" id="CHEBI:15377"/>
        <dbReference type="ChEBI" id="CHEBI:15378"/>
        <dbReference type="ChEBI" id="CHEBI:29036"/>
        <dbReference type="ChEBI" id="CHEBI:30616"/>
        <dbReference type="ChEBI" id="CHEBI:43474"/>
        <dbReference type="ChEBI" id="CHEBI:456216"/>
        <dbReference type="EC" id="7.2.2.9"/>
    </reaction>
</comment>
<keyword evidence="11 20" id="KW-0067">ATP-binding</keyword>
<dbReference type="PROSITE" id="PS01229">
    <property type="entry name" value="COF_2"/>
    <property type="match status" value="1"/>
</dbReference>
<evidence type="ECO:0000256" key="18">
    <source>
        <dbReference type="ARBA" id="ARBA00047424"/>
    </source>
</evidence>
<evidence type="ECO:0000256" key="9">
    <source>
        <dbReference type="ARBA" id="ARBA00022741"/>
    </source>
</evidence>
<keyword evidence="3" id="KW-0813">Transport</keyword>
<keyword evidence="8" id="KW-0677">Repeat</keyword>
<feature type="transmembrane region" description="Helical" evidence="20">
    <location>
        <begin position="729"/>
        <end position="748"/>
    </location>
</feature>
<evidence type="ECO:0000256" key="6">
    <source>
        <dbReference type="ARBA" id="ARBA00022692"/>
    </source>
</evidence>
<proteinExistence type="inferred from homology"/>
<keyword evidence="4 20" id="KW-1003">Cell membrane</keyword>
<evidence type="ECO:0000256" key="1">
    <source>
        <dbReference type="ARBA" id="ARBA00004651"/>
    </source>
</evidence>
<dbReference type="InterPro" id="IPR036163">
    <property type="entry name" value="HMA_dom_sf"/>
</dbReference>
<evidence type="ECO:0000259" key="21">
    <source>
        <dbReference type="PROSITE" id="PS50846"/>
    </source>
</evidence>
<evidence type="ECO:0000256" key="16">
    <source>
        <dbReference type="ARBA" id="ARBA00023065"/>
    </source>
</evidence>
<dbReference type="GO" id="GO:0005507">
    <property type="term" value="F:copper ion binding"/>
    <property type="evidence" value="ECO:0007669"/>
    <property type="project" value="InterPro"/>
</dbReference>
<dbReference type="SFLD" id="SFLDF00027">
    <property type="entry name" value="p-type_atpase"/>
    <property type="match status" value="1"/>
</dbReference>
<dbReference type="InterPro" id="IPR059000">
    <property type="entry name" value="ATPase_P-type_domA"/>
</dbReference>
<evidence type="ECO:0000256" key="8">
    <source>
        <dbReference type="ARBA" id="ARBA00022737"/>
    </source>
</evidence>
<accession>A0A9D2HR85</accession>
<dbReference type="CDD" id="cd02094">
    <property type="entry name" value="P-type_ATPase_Cu-like"/>
    <property type="match status" value="1"/>
</dbReference>
<feature type="transmembrane region" description="Helical" evidence="20">
    <location>
        <begin position="122"/>
        <end position="141"/>
    </location>
</feature>
<comment type="catalytic activity">
    <reaction evidence="19">
        <text>Cu(+)(in) + ATP + H2O = Cu(+)(out) + ADP + phosphate + H(+)</text>
        <dbReference type="Rhea" id="RHEA:25792"/>
        <dbReference type="ChEBI" id="CHEBI:15377"/>
        <dbReference type="ChEBI" id="CHEBI:15378"/>
        <dbReference type="ChEBI" id="CHEBI:30616"/>
        <dbReference type="ChEBI" id="CHEBI:43474"/>
        <dbReference type="ChEBI" id="CHEBI:49552"/>
        <dbReference type="ChEBI" id="CHEBI:456216"/>
        <dbReference type="EC" id="7.2.2.8"/>
    </reaction>
</comment>
<evidence type="ECO:0000256" key="19">
    <source>
        <dbReference type="ARBA" id="ARBA00049289"/>
    </source>
</evidence>
<dbReference type="SFLD" id="SFLDG00002">
    <property type="entry name" value="C1.7:_P-type_atpase_like"/>
    <property type="match status" value="1"/>
</dbReference>
<evidence type="ECO:0000256" key="13">
    <source>
        <dbReference type="ARBA" id="ARBA00022967"/>
    </source>
</evidence>
<keyword evidence="16" id="KW-0406">Ion transport</keyword>
<dbReference type="GO" id="GO:0140581">
    <property type="term" value="F:P-type monovalent copper transporter activity"/>
    <property type="evidence" value="ECO:0007669"/>
    <property type="project" value="UniProtKB-EC"/>
</dbReference>
<dbReference type="GO" id="GO:0005524">
    <property type="term" value="F:ATP binding"/>
    <property type="evidence" value="ECO:0007669"/>
    <property type="project" value="UniProtKB-UniRule"/>
</dbReference>
<comment type="similarity">
    <text evidence="2 20">Belongs to the cation transport ATPase (P-type) (TC 3.A.3) family. Type IB subfamily.</text>
</comment>
<dbReference type="FunFam" id="3.30.70.100:FF:000005">
    <property type="entry name" value="Copper-exporting P-type ATPase A"/>
    <property type="match status" value="1"/>
</dbReference>
<dbReference type="GO" id="GO:0055070">
    <property type="term" value="P:copper ion homeostasis"/>
    <property type="evidence" value="ECO:0007669"/>
    <property type="project" value="TreeGrafter"/>
</dbReference>
<dbReference type="PANTHER" id="PTHR43520:SF8">
    <property type="entry name" value="P-TYPE CU(+) TRANSPORTER"/>
    <property type="match status" value="1"/>
</dbReference>
<evidence type="ECO:0000256" key="11">
    <source>
        <dbReference type="ARBA" id="ARBA00022840"/>
    </source>
</evidence>
<dbReference type="SUPFAM" id="SSF81653">
    <property type="entry name" value="Calcium ATPase, transduction domain A"/>
    <property type="match status" value="1"/>
</dbReference>
<feature type="transmembrane region" description="Helical" evidence="20">
    <location>
        <begin position="188"/>
        <end position="207"/>
    </location>
</feature>
<keyword evidence="5" id="KW-0597">Phosphoprotein</keyword>
<dbReference type="NCBIfam" id="TIGR01525">
    <property type="entry name" value="ATPase-IB_hvy"/>
    <property type="match status" value="1"/>
</dbReference>
<dbReference type="PROSITE" id="PS00154">
    <property type="entry name" value="ATPASE_E1_E2"/>
    <property type="match status" value="1"/>
</dbReference>
<evidence type="ECO:0000256" key="3">
    <source>
        <dbReference type="ARBA" id="ARBA00022448"/>
    </source>
</evidence>
<dbReference type="Pfam" id="PF00122">
    <property type="entry name" value="E1-E2_ATPase"/>
    <property type="match status" value="1"/>
</dbReference>
<evidence type="ECO:0000256" key="20">
    <source>
        <dbReference type="RuleBase" id="RU362081"/>
    </source>
</evidence>
<dbReference type="AlphaFoldDB" id="A0A9D2HR85"/>
<dbReference type="InterPro" id="IPR023299">
    <property type="entry name" value="ATPase_P-typ_cyto_dom_N"/>
</dbReference>
<dbReference type="InterPro" id="IPR006122">
    <property type="entry name" value="HMA_Cu_ion-bd"/>
</dbReference>
<keyword evidence="7 20" id="KW-0479">Metal-binding</keyword>
<dbReference type="FunFam" id="2.70.150.10:FF:000002">
    <property type="entry name" value="Copper-transporting ATPase 1, putative"/>
    <property type="match status" value="1"/>
</dbReference>
<keyword evidence="12" id="KW-0460">Magnesium</keyword>
<reference evidence="22" key="1">
    <citation type="journal article" date="2021" name="PeerJ">
        <title>Extensive microbial diversity within the chicken gut microbiome revealed by metagenomics and culture.</title>
        <authorList>
            <person name="Gilroy R."/>
            <person name="Ravi A."/>
            <person name="Getino M."/>
            <person name="Pursley I."/>
            <person name="Horton D.L."/>
            <person name="Alikhan N.F."/>
            <person name="Baker D."/>
            <person name="Gharbi K."/>
            <person name="Hall N."/>
            <person name="Watson M."/>
            <person name="Adriaenssens E.M."/>
            <person name="Foster-Nyarko E."/>
            <person name="Jarju S."/>
            <person name="Secka A."/>
            <person name="Antonio M."/>
            <person name="Oren A."/>
            <person name="Chaudhuri R.R."/>
            <person name="La Ragione R."/>
            <person name="Hildebrand F."/>
            <person name="Pallen M.J."/>
        </authorList>
    </citation>
    <scope>NUCLEOTIDE SEQUENCE</scope>
    <source>
        <strain evidence="22">ChiHecec1B25-7008</strain>
    </source>
</reference>
<comment type="subcellular location">
    <subcellularLocation>
        <location evidence="1">Cell membrane</location>
        <topology evidence="1">Multi-pass membrane protein</topology>
    </subcellularLocation>
</comment>
<protein>
    <submittedName>
        <fullName evidence="22">Heavy metal translocating P-type ATPase</fullName>
    </submittedName>
</protein>
<gene>
    <name evidence="22" type="ORF">H9785_01155</name>
</gene>
<evidence type="ECO:0000256" key="7">
    <source>
        <dbReference type="ARBA" id="ARBA00022723"/>
    </source>
</evidence>
<dbReference type="NCBIfam" id="TIGR01494">
    <property type="entry name" value="ATPase_P-type"/>
    <property type="match status" value="2"/>
</dbReference>
<dbReference type="GO" id="GO:0005886">
    <property type="term" value="C:plasma membrane"/>
    <property type="evidence" value="ECO:0007669"/>
    <property type="project" value="UniProtKB-SubCell"/>
</dbReference>
<keyword evidence="14 20" id="KW-1133">Transmembrane helix</keyword>
<evidence type="ECO:0000256" key="4">
    <source>
        <dbReference type="ARBA" id="ARBA00022475"/>
    </source>
</evidence>
<name>A0A9D2HR85_9BACE</name>
<dbReference type="InterPro" id="IPR001757">
    <property type="entry name" value="P_typ_ATPase"/>
</dbReference>
<keyword evidence="13" id="KW-1278">Translocase</keyword>
<keyword evidence="17 20" id="KW-0472">Membrane</keyword>
<keyword evidence="10" id="KW-0187">Copper transport</keyword>
<dbReference type="Proteomes" id="UP000823860">
    <property type="component" value="Unassembled WGS sequence"/>
</dbReference>
<feature type="domain" description="HMA" evidence="21">
    <location>
        <begin position="830"/>
        <end position="895"/>
    </location>
</feature>
<dbReference type="PRINTS" id="PR00119">
    <property type="entry name" value="CATATPASE"/>
</dbReference>
<dbReference type="Pfam" id="PF00403">
    <property type="entry name" value="HMA"/>
    <property type="match status" value="2"/>
</dbReference>
<evidence type="ECO:0000256" key="15">
    <source>
        <dbReference type="ARBA" id="ARBA00023008"/>
    </source>
</evidence>
<dbReference type="InterPro" id="IPR036412">
    <property type="entry name" value="HAD-like_sf"/>
</dbReference>
<reference evidence="22" key="2">
    <citation type="submission" date="2021-04" db="EMBL/GenBank/DDBJ databases">
        <authorList>
            <person name="Gilroy R."/>
        </authorList>
    </citation>
    <scope>NUCLEOTIDE SEQUENCE</scope>
    <source>
        <strain evidence="22">ChiHecec1B25-7008</strain>
    </source>
</reference>
<organism evidence="22 23">
    <name type="scientific">Candidatus Bacteroides intestinavium</name>
    <dbReference type="NCBI Taxonomy" id="2838469"/>
    <lineage>
        <taxon>Bacteria</taxon>
        <taxon>Pseudomonadati</taxon>
        <taxon>Bacteroidota</taxon>
        <taxon>Bacteroidia</taxon>
        <taxon>Bacteroidales</taxon>
        <taxon>Bacteroidaceae</taxon>
        <taxon>Bacteroides</taxon>
    </lineage>
</organism>
<dbReference type="SFLD" id="SFLDS00003">
    <property type="entry name" value="Haloacid_Dehalogenase"/>
    <property type="match status" value="1"/>
</dbReference>
<dbReference type="Gene3D" id="3.40.50.1000">
    <property type="entry name" value="HAD superfamily/HAD-like"/>
    <property type="match status" value="1"/>
</dbReference>
<dbReference type="InterPro" id="IPR027256">
    <property type="entry name" value="P-typ_ATPase_IB"/>
</dbReference>
<keyword evidence="6 20" id="KW-0812">Transmembrane</keyword>
<keyword evidence="9 20" id="KW-0547">Nucleotide-binding</keyword>
<dbReference type="InterPro" id="IPR017969">
    <property type="entry name" value="Heavy-metal-associated_CS"/>
</dbReference>
<dbReference type="Pfam" id="PF00702">
    <property type="entry name" value="Hydrolase"/>
    <property type="match status" value="1"/>
</dbReference>
<dbReference type="Gene3D" id="3.40.1110.10">
    <property type="entry name" value="Calcium-transporting ATPase, cytoplasmic domain N"/>
    <property type="match status" value="1"/>
</dbReference>
<dbReference type="Gene3D" id="2.70.150.10">
    <property type="entry name" value="Calcium-transporting ATPase, cytoplasmic transduction domain A"/>
    <property type="match status" value="1"/>
</dbReference>
<dbReference type="SUPFAM" id="SSF56784">
    <property type="entry name" value="HAD-like"/>
    <property type="match status" value="1"/>
</dbReference>
<dbReference type="InterPro" id="IPR008250">
    <property type="entry name" value="ATPase_P-typ_transduc_dom_A_sf"/>
</dbReference>
<dbReference type="PROSITE" id="PS50846">
    <property type="entry name" value="HMA_2"/>
    <property type="match status" value="2"/>
</dbReference>
<dbReference type="EMBL" id="DWZE01000014">
    <property type="protein sequence ID" value="HJA82572.1"/>
    <property type="molecule type" value="Genomic_DNA"/>
</dbReference>
<dbReference type="InterPro" id="IPR023298">
    <property type="entry name" value="ATPase_P-typ_TM_dom_sf"/>
</dbReference>
<dbReference type="SUPFAM" id="SSF81665">
    <property type="entry name" value="Calcium ATPase, transmembrane domain M"/>
    <property type="match status" value="1"/>
</dbReference>
<dbReference type="Gene3D" id="3.30.70.100">
    <property type="match status" value="2"/>
</dbReference>
<dbReference type="PANTHER" id="PTHR43520">
    <property type="entry name" value="ATP7, ISOFORM B"/>
    <property type="match status" value="1"/>
</dbReference>
<evidence type="ECO:0000256" key="5">
    <source>
        <dbReference type="ARBA" id="ARBA00022553"/>
    </source>
</evidence>
<dbReference type="InterPro" id="IPR023214">
    <property type="entry name" value="HAD_sf"/>
</dbReference>
<dbReference type="SUPFAM" id="SSF55008">
    <property type="entry name" value="HMA, heavy metal-associated domain"/>
    <property type="match status" value="2"/>
</dbReference>
<dbReference type="InterPro" id="IPR044492">
    <property type="entry name" value="P_typ_ATPase_HD_dom"/>
</dbReference>
<evidence type="ECO:0000256" key="10">
    <source>
        <dbReference type="ARBA" id="ARBA00022796"/>
    </source>
</evidence>
<feature type="transmembrane region" description="Helical" evidence="20">
    <location>
        <begin position="754"/>
        <end position="776"/>
    </location>
</feature>
<evidence type="ECO:0000313" key="23">
    <source>
        <dbReference type="Proteomes" id="UP000823860"/>
    </source>
</evidence>
<evidence type="ECO:0000313" key="22">
    <source>
        <dbReference type="EMBL" id="HJA82572.1"/>
    </source>
</evidence>
<keyword evidence="15" id="KW-0186">Copper</keyword>
<dbReference type="InterPro" id="IPR018303">
    <property type="entry name" value="ATPase_P-typ_P_site"/>
</dbReference>
<feature type="domain" description="HMA" evidence="21">
    <location>
        <begin position="6"/>
        <end position="72"/>
    </location>
</feature>
<evidence type="ECO:0000256" key="2">
    <source>
        <dbReference type="ARBA" id="ARBA00006024"/>
    </source>
</evidence>
<evidence type="ECO:0000256" key="14">
    <source>
        <dbReference type="ARBA" id="ARBA00022989"/>
    </source>
</evidence>
<feature type="transmembrane region" description="Helical" evidence="20">
    <location>
        <begin position="399"/>
        <end position="422"/>
    </location>
</feature>
<comment type="caution">
    <text evidence="22">The sequence shown here is derived from an EMBL/GenBank/DDBJ whole genome shotgun (WGS) entry which is preliminary data.</text>
</comment>